<evidence type="ECO:0000256" key="5">
    <source>
        <dbReference type="ARBA" id="ARBA00023136"/>
    </source>
</evidence>
<dbReference type="PANTHER" id="PTHR21716:SF64">
    <property type="entry name" value="AI-2 TRANSPORT PROTEIN TQSA"/>
    <property type="match status" value="1"/>
</dbReference>
<sequence length="364" mass="39237">MPTNPDPVRRLTALTLSLALAIMVGWLLLIGKALLMPIVVAVLSVYVISSASTALGNWPMTGRLPRFLRTVLMVLGFLAVLAALNGVLIVTARDLMAQAPDYQENLEKLITNVMALVGIEGNPDWRAIEEATVGRLDMQTMIGGMAGSVGAVVGMFVMAAVYALFLTAEASGFRHKLSVALPDEDHASKTLDVIQHINARIGEYLTIKTLINVILGAICYVILLLFGVDHALFWALIIALLNYIPYFGSLLGVMFPVFLTMVQFASVPITLAVLALLTSAQMWVGNYLEPRLIGRTVNMSPFVVVAALAFWTTFWGVPGAILAVPLTSMLAIILAAFDQTRPMAVLLAHDVSVFEKDHAGHTPA</sequence>
<comment type="similarity">
    <text evidence="2">Belongs to the autoinducer-2 exporter (AI-2E) (TC 2.A.86) family.</text>
</comment>
<name>A0A7Z0HYY6_9RHOB</name>
<keyword evidence="3 6" id="KW-0812">Transmembrane</keyword>
<evidence type="ECO:0000313" key="7">
    <source>
        <dbReference type="EMBL" id="NYS24840.1"/>
    </source>
</evidence>
<comment type="caution">
    <text evidence="7">The sequence shown here is derived from an EMBL/GenBank/DDBJ whole genome shotgun (WGS) entry which is preliminary data.</text>
</comment>
<comment type="subcellular location">
    <subcellularLocation>
        <location evidence="1">Membrane</location>
        <topology evidence="1">Multi-pass membrane protein</topology>
    </subcellularLocation>
</comment>
<evidence type="ECO:0000256" key="2">
    <source>
        <dbReference type="ARBA" id="ARBA00009773"/>
    </source>
</evidence>
<feature type="transmembrane region" description="Helical" evidence="6">
    <location>
        <begin position="70"/>
        <end position="92"/>
    </location>
</feature>
<feature type="transmembrane region" description="Helical" evidence="6">
    <location>
        <begin position="142"/>
        <end position="166"/>
    </location>
</feature>
<dbReference type="GO" id="GO:0016020">
    <property type="term" value="C:membrane"/>
    <property type="evidence" value="ECO:0007669"/>
    <property type="project" value="UniProtKB-SubCell"/>
</dbReference>
<evidence type="ECO:0000256" key="4">
    <source>
        <dbReference type="ARBA" id="ARBA00022989"/>
    </source>
</evidence>
<evidence type="ECO:0000313" key="8">
    <source>
        <dbReference type="Proteomes" id="UP000529417"/>
    </source>
</evidence>
<keyword evidence="8" id="KW-1185">Reference proteome</keyword>
<reference evidence="7 8" key="1">
    <citation type="journal article" date="2000" name="Arch. Microbiol.">
        <title>Rhodobaca bogoriensis gen. nov. and sp. nov., an alkaliphilic purple nonsulfur bacterium from African Rift Valley soda lakes.</title>
        <authorList>
            <person name="Milford A.D."/>
            <person name="Achenbach L.A."/>
            <person name="Jung D.O."/>
            <person name="Madigan M.T."/>
        </authorList>
    </citation>
    <scope>NUCLEOTIDE SEQUENCE [LARGE SCALE GENOMIC DNA]</scope>
    <source>
        <strain evidence="7 8">2376</strain>
    </source>
</reference>
<dbReference type="InterPro" id="IPR002549">
    <property type="entry name" value="AI-2E-like"/>
</dbReference>
<evidence type="ECO:0000256" key="3">
    <source>
        <dbReference type="ARBA" id="ARBA00022692"/>
    </source>
</evidence>
<keyword evidence="4 6" id="KW-1133">Transmembrane helix</keyword>
<protein>
    <submittedName>
        <fullName evidence="7">AI-2E family transporter</fullName>
    </submittedName>
</protein>
<proteinExistence type="inferred from homology"/>
<feature type="transmembrane region" description="Helical" evidence="6">
    <location>
        <begin position="317"/>
        <end position="337"/>
    </location>
</feature>
<dbReference type="Pfam" id="PF01594">
    <property type="entry name" value="AI-2E_transport"/>
    <property type="match status" value="1"/>
</dbReference>
<dbReference type="GO" id="GO:0055085">
    <property type="term" value="P:transmembrane transport"/>
    <property type="evidence" value="ECO:0007669"/>
    <property type="project" value="TreeGrafter"/>
</dbReference>
<keyword evidence="5 6" id="KW-0472">Membrane</keyword>
<dbReference type="RefSeq" id="WP_179905545.1">
    <property type="nucleotide sequence ID" value="NZ_JACBXS010000012.1"/>
</dbReference>
<feature type="transmembrane region" description="Helical" evidence="6">
    <location>
        <begin position="12"/>
        <end position="29"/>
    </location>
</feature>
<feature type="transmembrane region" description="Helical" evidence="6">
    <location>
        <begin position="210"/>
        <end position="241"/>
    </location>
</feature>
<evidence type="ECO:0000256" key="1">
    <source>
        <dbReference type="ARBA" id="ARBA00004141"/>
    </source>
</evidence>
<feature type="transmembrane region" description="Helical" evidence="6">
    <location>
        <begin position="35"/>
        <end position="58"/>
    </location>
</feature>
<dbReference type="PANTHER" id="PTHR21716">
    <property type="entry name" value="TRANSMEMBRANE PROTEIN"/>
    <property type="match status" value="1"/>
</dbReference>
<dbReference type="Proteomes" id="UP000529417">
    <property type="component" value="Unassembled WGS sequence"/>
</dbReference>
<dbReference type="AlphaFoldDB" id="A0A7Z0HYY6"/>
<dbReference type="EMBL" id="JACBXS010000012">
    <property type="protein sequence ID" value="NYS24840.1"/>
    <property type="molecule type" value="Genomic_DNA"/>
</dbReference>
<organism evidence="7 8">
    <name type="scientific">Rhabdonatronobacter sediminivivens</name>
    <dbReference type="NCBI Taxonomy" id="2743469"/>
    <lineage>
        <taxon>Bacteria</taxon>
        <taxon>Pseudomonadati</taxon>
        <taxon>Pseudomonadota</taxon>
        <taxon>Alphaproteobacteria</taxon>
        <taxon>Rhodobacterales</taxon>
        <taxon>Paracoccaceae</taxon>
        <taxon>Rhabdonatronobacter</taxon>
    </lineage>
</organism>
<evidence type="ECO:0000256" key="6">
    <source>
        <dbReference type="SAM" id="Phobius"/>
    </source>
</evidence>
<gene>
    <name evidence="7" type="ORF">HUK65_07515</name>
</gene>
<feature type="transmembrane region" description="Helical" evidence="6">
    <location>
        <begin position="253"/>
        <end position="280"/>
    </location>
</feature>
<accession>A0A7Z0HYY6</accession>